<comment type="caution">
    <text evidence="1">The sequence shown here is derived from an EMBL/GenBank/DDBJ whole genome shotgun (WGS) entry which is preliminary data.</text>
</comment>
<sequence length="297" mass="32636">MNLEALRYRPERDSRGFRLKRTRILSALSQCTPLQSVAAAGVYRQPKQPYRYSRCSNQRAALTRPRPGAGRRRRHIAQTGPRRFELPLVLPMILSCGSPVLILLCVESTVTMAMKDTWLPGEARVLSRKAESSVSFLREDHRLPVQSQDDQKKIGRKTQRRTKCVEQTQGESTFPLLSELSGNQSHTASEVVMSSSPPSGPVSPTEPSVVRTPNMAVIPSPVTPSIDTPLSFPWLPTRGLSSVSVISVAPPPTPVPCPAVRNFTLAGPGSSREEGGLRGGRYSYALKNLPQHPHCDI</sequence>
<keyword evidence="2" id="KW-1185">Reference proteome</keyword>
<accession>A0ACC2FVI9</accession>
<dbReference type="Proteomes" id="UP001157502">
    <property type="component" value="Chromosome 21"/>
</dbReference>
<organism evidence="1 2">
    <name type="scientific">Dallia pectoralis</name>
    <name type="common">Alaska blackfish</name>
    <dbReference type="NCBI Taxonomy" id="75939"/>
    <lineage>
        <taxon>Eukaryota</taxon>
        <taxon>Metazoa</taxon>
        <taxon>Chordata</taxon>
        <taxon>Craniata</taxon>
        <taxon>Vertebrata</taxon>
        <taxon>Euteleostomi</taxon>
        <taxon>Actinopterygii</taxon>
        <taxon>Neopterygii</taxon>
        <taxon>Teleostei</taxon>
        <taxon>Protacanthopterygii</taxon>
        <taxon>Esociformes</taxon>
        <taxon>Umbridae</taxon>
        <taxon>Dallia</taxon>
    </lineage>
</organism>
<dbReference type="EMBL" id="CM055748">
    <property type="protein sequence ID" value="KAJ7995250.1"/>
    <property type="molecule type" value="Genomic_DNA"/>
</dbReference>
<evidence type="ECO:0000313" key="1">
    <source>
        <dbReference type="EMBL" id="KAJ7995250.1"/>
    </source>
</evidence>
<reference evidence="1" key="1">
    <citation type="submission" date="2021-05" db="EMBL/GenBank/DDBJ databases">
        <authorList>
            <person name="Pan Q."/>
            <person name="Jouanno E."/>
            <person name="Zahm M."/>
            <person name="Klopp C."/>
            <person name="Cabau C."/>
            <person name="Louis A."/>
            <person name="Berthelot C."/>
            <person name="Parey E."/>
            <person name="Roest Crollius H."/>
            <person name="Montfort J."/>
            <person name="Robinson-Rechavi M."/>
            <person name="Bouchez O."/>
            <person name="Lampietro C."/>
            <person name="Lopez Roques C."/>
            <person name="Donnadieu C."/>
            <person name="Postlethwait J."/>
            <person name="Bobe J."/>
            <person name="Dillon D."/>
            <person name="Chandos A."/>
            <person name="von Hippel F."/>
            <person name="Guiguen Y."/>
        </authorList>
    </citation>
    <scope>NUCLEOTIDE SEQUENCE</scope>
    <source>
        <strain evidence="1">YG-Jan2019</strain>
    </source>
</reference>
<gene>
    <name evidence="1" type="ORF">DPEC_G00242600</name>
</gene>
<name>A0ACC2FVI9_DALPE</name>
<evidence type="ECO:0000313" key="2">
    <source>
        <dbReference type="Proteomes" id="UP001157502"/>
    </source>
</evidence>
<proteinExistence type="predicted"/>
<protein>
    <submittedName>
        <fullName evidence="1">Uncharacterized protein</fullName>
    </submittedName>
</protein>